<dbReference type="NCBIfam" id="TIGR00860">
    <property type="entry name" value="LIC"/>
    <property type="match status" value="1"/>
</dbReference>
<dbReference type="CDD" id="cd18991">
    <property type="entry name" value="LGIC_ECD_GlyR"/>
    <property type="match status" value="1"/>
</dbReference>
<evidence type="ECO:0000256" key="8">
    <source>
        <dbReference type="ARBA" id="ARBA00023065"/>
    </source>
</evidence>
<keyword evidence="8 11" id="KW-0406">Ion transport</keyword>
<dbReference type="Pfam" id="PF02932">
    <property type="entry name" value="Neur_chan_memb"/>
    <property type="match status" value="1"/>
</dbReference>
<dbReference type="Gene3D" id="1.20.58.390">
    <property type="entry name" value="Neurotransmitter-gated ion-channel transmembrane domain"/>
    <property type="match status" value="1"/>
</dbReference>
<sequence length="386" mass="44727">RDVLNFLLNNPNQTYDPRVPPDYEEEHPTNVTIKIHLLSFDSVSETTMDYSVEVYLAMEWFDHRLEFGSFHSRLKFAHLNNSTRLEVDTKMMDLVWVPDVYFRNEKRAAFHDVTVPNKYMHLLKEGTVQYSMRLSLTLSCRMLLQKYPLDTQRCPMVIQSYTYTTDNVMFYWQQPEEVIAITHDKDIALNTELPQFSIVNNFTENCNGTMDVETPKFACIKAYFTLKRDIGYYIIQVYVPSILIVALSWVSFWLDLEAIPARVTLGVLTVLTLNTHGSYIQSQLPKVSYIKAIDVWIVSSLIFVFAGLLEFAYVNVLARRGDKEIMSAQIFRIPIEVKEGSQTNGKVPRHVAVGGPAPSRLRARRVDKISRILFPLSFIFFNLGYW</sequence>
<protein>
    <recommendedName>
        <fullName evidence="16">Glycine receptor subunit alpha-2</fullName>
    </recommendedName>
</protein>
<dbReference type="InterPro" id="IPR006201">
    <property type="entry name" value="Neur_channel"/>
</dbReference>
<evidence type="ECO:0000256" key="3">
    <source>
        <dbReference type="ARBA" id="ARBA00022448"/>
    </source>
</evidence>
<feature type="domain" description="Neurotransmitter-gated ion-channel ligand-binding" evidence="12">
    <location>
        <begin position="11"/>
        <end position="229"/>
    </location>
</feature>
<dbReference type="InterPro" id="IPR006202">
    <property type="entry name" value="Neur_chan_lig-bd"/>
</dbReference>
<evidence type="ECO:0000256" key="10">
    <source>
        <dbReference type="ARBA" id="ARBA00023303"/>
    </source>
</evidence>
<feature type="non-terminal residue" evidence="14">
    <location>
        <position position="386"/>
    </location>
</feature>
<evidence type="ECO:0000256" key="6">
    <source>
        <dbReference type="ARBA" id="ARBA00022729"/>
    </source>
</evidence>
<evidence type="ECO:0000259" key="12">
    <source>
        <dbReference type="Pfam" id="PF02931"/>
    </source>
</evidence>
<dbReference type="AlphaFoldDB" id="A0A8S4A0D4"/>
<keyword evidence="4" id="KW-1003">Cell membrane</keyword>
<dbReference type="GO" id="GO:0005886">
    <property type="term" value="C:plasma membrane"/>
    <property type="evidence" value="ECO:0007669"/>
    <property type="project" value="UniProtKB-SubCell"/>
</dbReference>
<feature type="domain" description="Neurotransmitter-gated ion-channel transmembrane" evidence="13">
    <location>
        <begin position="237"/>
        <end position="328"/>
    </location>
</feature>
<dbReference type="PANTHER" id="PTHR18945">
    <property type="entry name" value="NEUROTRANSMITTER GATED ION CHANNEL"/>
    <property type="match status" value="1"/>
</dbReference>
<keyword evidence="5 11" id="KW-0812">Transmembrane</keyword>
<dbReference type="PROSITE" id="PS00236">
    <property type="entry name" value="NEUROTR_ION_CHANNEL"/>
    <property type="match status" value="1"/>
</dbReference>
<dbReference type="GO" id="GO:0004888">
    <property type="term" value="F:transmembrane signaling receptor activity"/>
    <property type="evidence" value="ECO:0007669"/>
    <property type="project" value="InterPro"/>
</dbReference>
<dbReference type="PRINTS" id="PR00252">
    <property type="entry name" value="NRIONCHANNEL"/>
</dbReference>
<dbReference type="SUPFAM" id="SSF90112">
    <property type="entry name" value="Neurotransmitter-gated ion-channel transmembrane pore"/>
    <property type="match status" value="1"/>
</dbReference>
<evidence type="ECO:0000256" key="1">
    <source>
        <dbReference type="ARBA" id="ARBA00004141"/>
    </source>
</evidence>
<evidence type="ECO:0000313" key="15">
    <source>
        <dbReference type="Proteomes" id="UP000678393"/>
    </source>
</evidence>
<gene>
    <name evidence="14" type="ORF">CUNI_LOCUS20747</name>
</gene>
<dbReference type="Gene3D" id="2.70.170.10">
    <property type="entry name" value="Neurotransmitter-gated ion-channel ligand-binding domain"/>
    <property type="match status" value="1"/>
</dbReference>
<dbReference type="InterPro" id="IPR006028">
    <property type="entry name" value="GABAA/Glycine_rcpt"/>
</dbReference>
<keyword evidence="3 11" id="KW-0813">Transport</keyword>
<dbReference type="GO" id="GO:0005230">
    <property type="term" value="F:extracellular ligand-gated monoatomic ion channel activity"/>
    <property type="evidence" value="ECO:0007669"/>
    <property type="project" value="InterPro"/>
</dbReference>
<evidence type="ECO:0000256" key="11">
    <source>
        <dbReference type="RuleBase" id="RU000687"/>
    </source>
</evidence>
<feature type="transmembrane region" description="Helical" evidence="11">
    <location>
        <begin position="230"/>
        <end position="254"/>
    </location>
</feature>
<evidence type="ECO:0000256" key="5">
    <source>
        <dbReference type="ARBA" id="ARBA00022692"/>
    </source>
</evidence>
<dbReference type="InterPro" id="IPR036734">
    <property type="entry name" value="Neur_chan_lig-bd_sf"/>
</dbReference>
<keyword evidence="6" id="KW-0732">Signal</keyword>
<accession>A0A8S4A0D4</accession>
<evidence type="ECO:0000256" key="7">
    <source>
        <dbReference type="ARBA" id="ARBA00022989"/>
    </source>
</evidence>
<dbReference type="Proteomes" id="UP000678393">
    <property type="component" value="Unassembled WGS sequence"/>
</dbReference>
<dbReference type="CDD" id="cd19049">
    <property type="entry name" value="LGIC_TM_anion"/>
    <property type="match status" value="1"/>
</dbReference>
<dbReference type="EMBL" id="CAJHNH020008001">
    <property type="protein sequence ID" value="CAG5135189.1"/>
    <property type="molecule type" value="Genomic_DNA"/>
</dbReference>
<dbReference type="InterPro" id="IPR006029">
    <property type="entry name" value="Neurotrans-gated_channel_TM"/>
</dbReference>
<organism evidence="14 15">
    <name type="scientific">Candidula unifasciata</name>
    <dbReference type="NCBI Taxonomy" id="100452"/>
    <lineage>
        <taxon>Eukaryota</taxon>
        <taxon>Metazoa</taxon>
        <taxon>Spiralia</taxon>
        <taxon>Lophotrochozoa</taxon>
        <taxon>Mollusca</taxon>
        <taxon>Gastropoda</taxon>
        <taxon>Heterobranchia</taxon>
        <taxon>Euthyneura</taxon>
        <taxon>Panpulmonata</taxon>
        <taxon>Eupulmonata</taxon>
        <taxon>Stylommatophora</taxon>
        <taxon>Helicina</taxon>
        <taxon>Helicoidea</taxon>
        <taxon>Geomitridae</taxon>
        <taxon>Candidula</taxon>
    </lineage>
</organism>
<evidence type="ECO:0000259" key="13">
    <source>
        <dbReference type="Pfam" id="PF02932"/>
    </source>
</evidence>
<dbReference type="SUPFAM" id="SSF63712">
    <property type="entry name" value="Nicotinic receptor ligand binding domain-like"/>
    <property type="match status" value="1"/>
</dbReference>
<keyword evidence="15" id="KW-1185">Reference proteome</keyword>
<keyword evidence="9 11" id="KW-0472">Membrane</keyword>
<comment type="subcellular location">
    <subcellularLocation>
        <location evidence="2">Cell membrane</location>
    </subcellularLocation>
    <subcellularLocation>
        <location evidence="1">Membrane</location>
        <topology evidence="1">Multi-pass membrane protein</topology>
    </subcellularLocation>
</comment>
<proteinExistence type="inferred from homology"/>
<keyword evidence="7 11" id="KW-1133">Transmembrane helix</keyword>
<comment type="caution">
    <text evidence="14">The sequence shown here is derived from an EMBL/GenBank/DDBJ whole genome shotgun (WGS) entry which is preliminary data.</text>
</comment>
<evidence type="ECO:0000313" key="14">
    <source>
        <dbReference type="EMBL" id="CAG5135189.1"/>
    </source>
</evidence>
<evidence type="ECO:0008006" key="16">
    <source>
        <dbReference type="Google" id="ProtNLM"/>
    </source>
</evidence>
<dbReference type="InterPro" id="IPR018000">
    <property type="entry name" value="Neurotransmitter_ion_chnl_CS"/>
</dbReference>
<evidence type="ECO:0000256" key="4">
    <source>
        <dbReference type="ARBA" id="ARBA00022475"/>
    </source>
</evidence>
<feature type="non-terminal residue" evidence="14">
    <location>
        <position position="1"/>
    </location>
</feature>
<comment type="caution">
    <text evidence="11">Lacks conserved residue(s) required for the propagation of feature annotation.</text>
</comment>
<dbReference type="Pfam" id="PF02931">
    <property type="entry name" value="Neur_chan_LBD"/>
    <property type="match status" value="1"/>
</dbReference>
<feature type="transmembrane region" description="Helical" evidence="11">
    <location>
        <begin position="295"/>
        <end position="318"/>
    </location>
</feature>
<comment type="similarity">
    <text evidence="11">Belongs to the ligand-gated ion channel (TC 1.A.9) family.</text>
</comment>
<dbReference type="PRINTS" id="PR00253">
    <property type="entry name" value="GABAARECEPTR"/>
</dbReference>
<evidence type="ECO:0000256" key="2">
    <source>
        <dbReference type="ARBA" id="ARBA00004236"/>
    </source>
</evidence>
<name>A0A8S4A0D4_9EUPU</name>
<dbReference type="InterPro" id="IPR036719">
    <property type="entry name" value="Neuro-gated_channel_TM_sf"/>
</dbReference>
<keyword evidence="10 11" id="KW-0407">Ion channel</keyword>
<evidence type="ECO:0000256" key="9">
    <source>
        <dbReference type="ARBA" id="ARBA00023136"/>
    </source>
</evidence>
<reference evidence="14" key="1">
    <citation type="submission" date="2021-04" db="EMBL/GenBank/DDBJ databases">
        <authorList>
            <consortium name="Molecular Ecology Group"/>
        </authorList>
    </citation>
    <scope>NUCLEOTIDE SEQUENCE</scope>
</reference>
<dbReference type="OrthoDB" id="407674at2759"/>
<dbReference type="InterPro" id="IPR038050">
    <property type="entry name" value="Neuro_actylchol_rec"/>
</dbReference>